<name>A0A423W2B2_9PEZI</name>
<reference evidence="2 3" key="1">
    <citation type="submission" date="2015-09" db="EMBL/GenBank/DDBJ databases">
        <title>Host preference determinants of Valsa canker pathogens revealed by comparative genomics.</title>
        <authorList>
            <person name="Yin Z."/>
            <person name="Huang L."/>
        </authorList>
    </citation>
    <scope>NUCLEOTIDE SEQUENCE [LARGE SCALE GENOMIC DNA]</scope>
    <source>
        <strain evidence="2 3">SXYLt</strain>
    </source>
</reference>
<accession>A0A423W2B2</accession>
<keyword evidence="1" id="KW-0732">Signal</keyword>
<sequence>MRISNILPILLVGVGSVLADGIFINGAITAIQNATSVLSNTVAAWNGDILGAVPIITQSTSLLAIIDDGIAIAKASAILSETEAVTVGLATTTLETTINALLVVVVDAKAKFDRVLLTPVILLNLEQEKSATSLFSSAVVGKLSGGSVATGQQLFSQITAAFDGAIGSYGGGQT</sequence>
<gene>
    <name evidence="2" type="ORF">VPNG_08688</name>
</gene>
<protein>
    <submittedName>
        <fullName evidence="2">Uncharacterized protein</fullName>
    </submittedName>
</protein>
<dbReference type="PANTHER" id="PTHR38123">
    <property type="entry name" value="CELL WALL SERINE-THREONINE-RICH GALACTOMANNOPROTEIN MP1 (AFU_ORTHOLOGUE AFUA_4G03240)"/>
    <property type="match status" value="1"/>
</dbReference>
<dbReference type="Proteomes" id="UP000285146">
    <property type="component" value="Unassembled WGS sequence"/>
</dbReference>
<organism evidence="2 3">
    <name type="scientific">Cytospora leucostoma</name>
    <dbReference type="NCBI Taxonomy" id="1230097"/>
    <lineage>
        <taxon>Eukaryota</taxon>
        <taxon>Fungi</taxon>
        <taxon>Dikarya</taxon>
        <taxon>Ascomycota</taxon>
        <taxon>Pezizomycotina</taxon>
        <taxon>Sordariomycetes</taxon>
        <taxon>Sordariomycetidae</taxon>
        <taxon>Diaporthales</taxon>
        <taxon>Cytosporaceae</taxon>
        <taxon>Cytospora</taxon>
    </lineage>
</organism>
<dbReference type="GO" id="GO:0005576">
    <property type="term" value="C:extracellular region"/>
    <property type="evidence" value="ECO:0007669"/>
    <property type="project" value="TreeGrafter"/>
</dbReference>
<proteinExistence type="predicted"/>
<evidence type="ECO:0000313" key="2">
    <source>
        <dbReference type="EMBL" id="ROV97460.1"/>
    </source>
</evidence>
<dbReference type="InterPro" id="IPR021054">
    <property type="entry name" value="Cell_wall_mannoprotein_1"/>
</dbReference>
<dbReference type="EMBL" id="LKEB01000064">
    <property type="protein sequence ID" value="ROV97460.1"/>
    <property type="molecule type" value="Genomic_DNA"/>
</dbReference>
<dbReference type="Pfam" id="PF12296">
    <property type="entry name" value="HsbA"/>
    <property type="match status" value="1"/>
</dbReference>
<dbReference type="AlphaFoldDB" id="A0A423W2B2"/>
<dbReference type="Gene3D" id="1.20.1280.140">
    <property type="match status" value="1"/>
</dbReference>
<dbReference type="InParanoid" id="A0A423W2B2"/>
<feature type="chain" id="PRO_5019541077" evidence="1">
    <location>
        <begin position="20"/>
        <end position="174"/>
    </location>
</feature>
<feature type="signal peptide" evidence="1">
    <location>
        <begin position="1"/>
        <end position="19"/>
    </location>
</feature>
<dbReference type="OrthoDB" id="2422134at2759"/>
<keyword evidence="3" id="KW-1185">Reference proteome</keyword>
<dbReference type="PANTHER" id="PTHR38123:SF4">
    <property type="entry name" value="CELL WALL GALACTOMANNOPROTEIN, PUTATIVE (AFU_ORTHOLOGUE AFUA_4G00870)-RELATED"/>
    <property type="match status" value="1"/>
</dbReference>
<evidence type="ECO:0000313" key="3">
    <source>
        <dbReference type="Proteomes" id="UP000285146"/>
    </source>
</evidence>
<evidence type="ECO:0000256" key="1">
    <source>
        <dbReference type="SAM" id="SignalP"/>
    </source>
</evidence>
<comment type="caution">
    <text evidence="2">The sequence shown here is derived from an EMBL/GenBank/DDBJ whole genome shotgun (WGS) entry which is preliminary data.</text>
</comment>